<reference evidence="3 4" key="1">
    <citation type="submission" date="2018-06" db="EMBL/GenBank/DDBJ databases">
        <title>Genomic Encyclopedia of Archaeal and Bacterial Type Strains, Phase II (KMG-II): from individual species to whole genera.</title>
        <authorList>
            <person name="Goeker M."/>
        </authorList>
    </citation>
    <scope>NUCLEOTIDE SEQUENCE [LARGE SCALE GENOMIC DNA]</scope>
    <source>
        <strain evidence="3 4">DSM 29821</strain>
    </source>
</reference>
<dbReference type="RefSeq" id="WP_111593279.1">
    <property type="nucleotide sequence ID" value="NZ_QLMA01000005.1"/>
</dbReference>
<dbReference type="Proteomes" id="UP000249819">
    <property type="component" value="Unassembled WGS sequence"/>
</dbReference>
<accession>A0A327VWA3</accession>
<evidence type="ECO:0000256" key="1">
    <source>
        <dbReference type="SAM" id="SignalP"/>
    </source>
</evidence>
<feature type="signal peptide" evidence="1">
    <location>
        <begin position="1"/>
        <end position="25"/>
    </location>
</feature>
<proteinExistence type="predicted"/>
<feature type="domain" description="Lipid/polyisoprenoid-binding YceI-like" evidence="2">
    <location>
        <begin position="43"/>
        <end position="213"/>
    </location>
</feature>
<dbReference type="Pfam" id="PF04264">
    <property type="entry name" value="YceI"/>
    <property type="match status" value="1"/>
</dbReference>
<dbReference type="EMBL" id="QLMA01000005">
    <property type="protein sequence ID" value="RAJ80277.1"/>
    <property type="molecule type" value="Genomic_DNA"/>
</dbReference>
<evidence type="ECO:0000313" key="4">
    <source>
        <dbReference type="Proteomes" id="UP000249819"/>
    </source>
</evidence>
<feature type="chain" id="PRO_5016282097" evidence="1">
    <location>
        <begin position="26"/>
        <end position="215"/>
    </location>
</feature>
<comment type="caution">
    <text evidence="3">The sequence shown here is derived from an EMBL/GenBank/DDBJ whole genome shotgun (WGS) entry which is preliminary data.</text>
</comment>
<dbReference type="SUPFAM" id="SSF101874">
    <property type="entry name" value="YceI-like"/>
    <property type="match status" value="1"/>
</dbReference>
<protein>
    <submittedName>
        <fullName evidence="3">Polyisoprenoid-binding protein YceI</fullName>
    </submittedName>
</protein>
<dbReference type="InterPro" id="IPR007372">
    <property type="entry name" value="Lipid/polyisoprenoid-bd_YceI"/>
</dbReference>
<name>A0A327VWA3_9BACT</name>
<dbReference type="OrthoDB" id="951410at2"/>
<keyword evidence="1" id="KW-0732">Signal</keyword>
<dbReference type="InterPro" id="IPR036761">
    <property type="entry name" value="TTHA0802/YceI-like_sf"/>
</dbReference>
<evidence type="ECO:0000259" key="2">
    <source>
        <dbReference type="SMART" id="SM00867"/>
    </source>
</evidence>
<dbReference type="AlphaFoldDB" id="A0A327VWA3"/>
<dbReference type="Gene3D" id="2.40.128.110">
    <property type="entry name" value="Lipid/polyisoprenoid-binding, YceI-like"/>
    <property type="match status" value="1"/>
</dbReference>
<dbReference type="PANTHER" id="PTHR34406">
    <property type="entry name" value="PROTEIN YCEI"/>
    <property type="match status" value="1"/>
</dbReference>
<keyword evidence="4" id="KW-1185">Reference proteome</keyword>
<dbReference type="PANTHER" id="PTHR34406:SF1">
    <property type="entry name" value="PROTEIN YCEI"/>
    <property type="match status" value="1"/>
</dbReference>
<gene>
    <name evidence="3" type="ORF">CLV59_105386</name>
</gene>
<dbReference type="SMART" id="SM00867">
    <property type="entry name" value="YceI"/>
    <property type="match status" value="1"/>
</dbReference>
<sequence>MQKLASLLFIGGAILMVSHTLPAVAKDGKKKATTHTVVAKAATFQVDAKQSKLNWVGKKVTGQHSGTINIASGSLALENNVLKSGNFSLDTRSIAVTDIKDADGNAKLVGHLKADDFFSVEKYPTSDFVITSLKAKGNGAYDVTGNLTIKGITNPITFPANVTVNGNNLVAKANITVDRTKYNIKYGSKNFFAGIGDKAIYDEFELEVTLVANAK</sequence>
<organism evidence="3 4">
    <name type="scientific">Chitinophaga dinghuensis</name>
    <dbReference type="NCBI Taxonomy" id="1539050"/>
    <lineage>
        <taxon>Bacteria</taxon>
        <taxon>Pseudomonadati</taxon>
        <taxon>Bacteroidota</taxon>
        <taxon>Chitinophagia</taxon>
        <taxon>Chitinophagales</taxon>
        <taxon>Chitinophagaceae</taxon>
        <taxon>Chitinophaga</taxon>
    </lineage>
</organism>
<evidence type="ECO:0000313" key="3">
    <source>
        <dbReference type="EMBL" id="RAJ80277.1"/>
    </source>
</evidence>